<evidence type="ECO:0008006" key="8">
    <source>
        <dbReference type="Google" id="ProtNLM"/>
    </source>
</evidence>
<dbReference type="AlphaFoldDB" id="A0A4S2KW00"/>
<proteinExistence type="inferred from homology"/>
<sequence>MYTVSKGPSKIVAKTRRGTKFGFLKCPMPPGPADDGRISQNLERLETLRDLTRKTDIEDDHEITRHVPKPVFHMNGKSKFISQRHQMQEVITPQHEELIKFIYESWNQVNTRQRSECCDGTECAELCSPKDSIVYYNDGEPNDNLQDFKPFDLESWWGKRLFNNITKSL</sequence>
<dbReference type="EMBL" id="QBLH01001341">
    <property type="protein sequence ID" value="TGZ52267.1"/>
    <property type="molecule type" value="Genomic_DNA"/>
</dbReference>
<keyword evidence="7" id="KW-1185">Reference proteome</keyword>
<evidence type="ECO:0000313" key="7">
    <source>
        <dbReference type="Proteomes" id="UP000310200"/>
    </source>
</evidence>
<dbReference type="GO" id="GO:0005634">
    <property type="term" value="C:nucleus"/>
    <property type="evidence" value="ECO:0007669"/>
    <property type="project" value="UniProtKB-SubCell"/>
</dbReference>
<evidence type="ECO:0000256" key="4">
    <source>
        <dbReference type="ARBA" id="ARBA00022490"/>
    </source>
</evidence>
<keyword evidence="4" id="KW-0963">Cytoplasm</keyword>
<dbReference type="Proteomes" id="UP000310200">
    <property type="component" value="Unassembled WGS sequence"/>
</dbReference>
<evidence type="ECO:0000256" key="2">
    <source>
        <dbReference type="ARBA" id="ARBA00004210"/>
    </source>
</evidence>
<evidence type="ECO:0000256" key="1">
    <source>
        <dbReference type="ARBA" id="ARBA00004123"/>
    </source>
</evidence>
<name>A0A4S2KW00_9HYME</name>
<reference evidence="6 7" key="1">
    <citation type="journal article" date="2019" name="Philos. Trans. R. Soc. Lond., B, Biol. Sci.">
        <title>Ant behaviour and brain gene expression of defending hosts depend on the ecological success of the intruding social parasite.</title>
        <authorList>
            <person name="Kaur R."/>
            <person name="Stoldt M."/>
            <person name="Jongepier E."/>
            <person name="Feldmeyer B."/>
            <person name="Menzel F."/>
            <person name="Bornberg-Bauer E."/>
            <person name="Foitzik S."/>
        </authorList>
    </citation>
    <scope>NUCLEOTIDE SEQUENCE [LARGE SCALE GENOMIC DNA]</scope>
    <source>
        <tissue evidence="6">Whole body</tissue>
    </source>
</reference>
<dbReference type="Pfam" id="PF14799">
    <property type="entry name" value="FAM195"/>
    <property type="match status" value="1"/>
</dbReference>
<protein>
    <recommendedName>
        <fullName evidence="8">Protein FAM195A</fullName>
    </recommendedName>
</protein>
<keyword evidence="5" id="KW-0539">Nucleus</keyword>
<dbReference type="GO" id="GO:0010494">
    <property type="term" value="C:cytoplasmic stress granule"/>
    <property type="evidence" value="ECO:0007669"/>
    <property type="project" value="UniProtKB-SubCell"/>
</dbReference>
<organism evidence="6 7">
    <name type="scientific">Temnothorax longispinosus</name>
    <dbReference type="NCBI Taxonomy" id="300112"/>
    <lineage>
        <taxon>Eukaryota</taxon>
        <taxon>Metazoa</taxon>
        <taxon>Ecdysozoa</taxon>
        <taxon>Arthropoda</taxon>
        <taxon>Hexapoda</taxon>
        <taxon>Insecta</taxon>
        <taxon>Pterygota</taxon>
        <taxon>Neoptera</taxon>
        <taxon>Endopterygota</taxon>
        <taxon>Hymenoptera</taxon>
        <taxon>Apocrita</taxon>
        <taxon>Aculeata</taxon>
        <taxon>Formicoidea</taxon>
        <taxon>Formicidae</taxon>
        <taxon>Myrmicinae</taxon>
        <taxon>Temnothorax</taxon>
    </lineage>
</organism>
<comment type="similarity">
    <text evidence="3">Belongs to the MCRIP family.</text>
</comment>
<evidence type="ECO:0000256" key="5">
    <source>
        <dbReference type="ARBA" id="ARBA00023242"/>
    </source>
</evidence>
<evidence type="ECO:0000313" key="6">
    <source>
        <dbReference type="EMBL" id="TGZ52267.1"/>
    </source>
</evidence>
<gene>
    <name evidence="6" type="ORF">DBV15_09550</name>
</gene>
<accession>A0A4S2KW00</accession>
<comment type="caution">
    <text evidence="6">The sequence shown here is derived from an EMBL/GenBank/DDBJ whole genome shotgun (WGS) entry which is preliminary data.</text>
</comment>
<dbReference type="InterPro" id="IPR029428">
    <property type="entry name" value="MCRIP"/>
</dbReference>
<comment type="subcellular location">
    <subcellularLocation>
        <location evidence="2">Cytoplasm</location>
        <location evidence="2">Stress granule</location>
    </subcellularLocation>
    <subcellularLocation>
        <location evidence="1">Nucleus</location>
    </subcellularLocation>
</comment>
<dbReference type="STRING" id="300112.A0A4S2KW00"/>
<evidence type="ECO:0000256" key="3">
    <source>
        <dbReference type="ARBA" id="ARBA00010821"/>
    </source>
</evidence>